<keyword evidence="2" id="KW-1185">Reference proteome</keyword>
<dbReference type="EMBL" id="JAVRBK010000010">
    <property type="protein sequence ID" value="KAK5638830.1"/>
    <property type="molecule type" value="Genomic_DNA"/>
</dbReference>
<name>A0AAN7UVL5_9COLE</name>
<evidence type="ECO:0000313" key="1">
    <source>
        <dbReference type="EMBL" id="KAK5638830.1"/>
    </source>
</evidence>
<comment type="caution">
    <text evidence="1">The sequence shown here is derived from an EMBL/GenBank/DDBJ whole genome shotgun (WGS) entry which is preliminary data.</text>
</comment>
<sequence length="127" mass="14078">MGAKLKKHCTCALFVPCLAHSLNHVIGETAGCVIEATDYFQFLQELYTFFASSTHLYTVLLTEMWSNILVRCNETSKSLQSDSLPLDVALKLVGCPDSVCEGSTRQVRDLRSYFETDLPVQDKGAPV</sequence>
<reference evidence="1 2" key="1">
    <citation type="journal article" date="2024" name="Insects">
        <title>An Improved Chromosome-Level Genome Assembly of the Firefly Pyrocoelia pectoralis.</title>
        <authorList>
            <person name="Fu X."/>
            <person name="Meyer-Rochow V.B."/>
            <person name="Ballantyne L."/>
            <person name="Zhu X."/>
        </authorList>
    </citation>
    <scope>NUCLEOTIDE SEQUENCE [LARGE SCALE GENOMIC DNA]</scope>
    <source>
        <strain evidence="1">XCY_ONT2</strain>
    </source>
</reference>
<dbReference type="AlphaFoldDB" id="A0AAN7UVL5"/>
<accession>A0AAN7UVL5</accession>
<protein>
    <submittedName>
        <fullName evidence="1">Uncharacterized protein</fullName>
    </submittedName>
</protein>
<gene>
    <name evidence="1" type="ORF">RI129_013125</name>
</gene>
<proteinExistence type="predicted"/>
<dbReference type="Proteomes" id="UP001329430">
    <property type="component" value="Chromosome 10"/>
</dbReference>
<evidence type="ECO:0000313" key="2">
    <source>
        <dbReference type="Proteomes" id="UP001329430"/>
    </source>
</evidence>
<organism evidence="1 2">
    <name type="scientific">Pyrocoelia pectoralis</name>
    <dbReference type="NCBI Taxonomy" id="417401"/>
    <lineage>
        <taxon>Eukaryota</taxon>
        <taxon>Metazoa</taxon>
        <taxon>Ecdysozoa</taxon>
        <taxon>Arthropoda</taxon>
        <taxon>Hexapoda</taxon>
        <taxon>Insecta</taxon>
        <taxon>Pterygota</taxon>
        <taxon>Neoptera</taxon>
        <taxon>Endopterygota</taxon>
        <taxon>Coleoptera</taxon>
        <taxon>Polyphaga</taxon>
        <taxon>Elateriformia</taxon>
        <taxon>Elateroidea</taxon>
        <taxon>Lampyridae</taxon>
        <taxon>Lampyrinae</taxon>
        <taxon>Pyrocoelia</taxon>
    </lineage>
</organism>